<comment type="caution">
    <text evidence="1">The sequence shown here is derived from an EMBL/GenBank/DDBJ whole genome shotgun (WGS) entry which is preliminary data.</text>
</comment>
<dbReference type="Proteomes" id="UP001054945">
    <property type="component" value="Unassembled WGS sequence"/>
</dbReference>
<protein>
    <submittedName>
        <fullName evidence="1">Uncharacterized protein</fullName>
    </submittedName>
</protein>
<evidence type="ECO:0000313" key="1">
    <source>
        <dbReference type="EMBL" id="GIY54003.1"/>
    </source>
</evidence>
<name>A0AAV4U8C2_CAEEX</name>
<accession>A0AAV4U8C2</accession>
<gene>
    <name evidence="1" type="ORF">CEXT_466311</name>
</gene>
<keyword evidence="2" id="KW-1185">Reference proteome</keyword>
<proteinExistence type="predicted"/>
<dbReference type="AlphaFoldDB" id="A0AAV4U8C2"/>
<sequence length="92" mass="10876">MWQIQCYPGCYTIPYFYGTIFNEYSENELFQTRHFARSVWFAPNYLSQVKYGFILPVHNMDTKAFKLGCACLAFGTWFSCFRNHPPVYLSSD</sequence>
<dbReference type="EMBL" id="BPLR01012453">
    <property type="protein sequence ID" value="GIY54003.1"/>
    <property type="molecule type" value="Genomic_DNA"/>
</dbReference>
<evidence type="ECO:0000313" key="2">
    <source>
        <dbReference type="Proteomes" id="UP001054945"/>
    </source>
</evidence>
<reference evidence="1 2" key="1">
    <citation type="submission" date="2021-06" db="EMBL/GenBank/DDBJ databases">
        <title>Caerostris extrusa draft genome.</title>
        <authorList>
            <person name="Kono N."/>
            <person name="Arakawa K."/>
        </authorList>
    </citation>
    <scope>NUCLEOTIDE SEQUENCE [LARGE SCALE GENOMIC DNA]</scope>
</reference>
<organism evidence="1 2">
    <name type="scientific">Caerostris extrusa</name>
    <name type="common">Bark spider</name>
    <name type="synonym">Caerostris bankana</name>
    <dbReference type="NCBI Taxonomy" id="172846"/>
    <lineage>
        <taxon>Eukaryota</taxon>
        <taxon>Metazoa</taxon>
        <taxon>Ecdysozoa</taxon>
        <taxon>Arthropoda</taxon>
        <taxon>Chelicerata</taxon>
        <taxon>Arachnida</taxon>
        <taxon>Araneae</taxon>
        <taxon>Araneomorphae</taxon>
        <taxon>Entelegynae</taxon>
        <taxon>Araneoidea</taxon>
        <taxon>Araneidae</taxon>
        <taxon>Caerostris</taxon>
    </lineage>
</organism>